<dbReference type="EMBL" id="JAOYFB010000001">
    <property type="protein sequence ID" value="KAK4003481.1"/>
    <property type="molecule type" value="Genomic_DNA"/>
</dbReference>
<name>A0ABQ9YS89_9CRUS</name>
<accession>A0ABQ9YS89</accession>
<comment type="caution">
    <text evidence="1">The sequence shown here is derived from an EMBL/GenBank/DDBJ whole genome shotgun (WGS) entry which is preliminary data.</text>
</comment>
<keyword evidence="2" id="KW-1185">Reference proteome</keyword>
<proteinExistence type="predicted"/>
<organism evidence="1 2">
    <name type="scientific">Daphnia magna</name>
    <dbReference type="NCBI Taxonomy" id="35525"/>
    <lineage>
        <taxon>Eukaryota</taxon>
        <taxon>Metazoa</taxon>
        <taxon>Ecdysozoa</taxon>
        <taxon>Arthropoda</taxon>
        <taxon>Crustacea</taxon>
        <taxon>Branchiopoda</taxon>
        <taxon>Diplostraca</taxon>
        <taxon>Cladocera</taxon>
        <taxon>Anomopoda</taxon>
        <taxon>Daphniidae</taxon>
        <taxon>Daphnia</taxon>
    </lineage>
</organism>
<evidence type="ECO:0000313" key="2">
    <source>
        <dbReference type="Proteomes" id="UP001234178"/>
    </source>
</evidence>
<dbReference type="Proteomes" id="UP001234178">
    <property type="component" value="Unassembled WGS sequence"/>
</dbReference>
<protein>
    <submittedName>
        <fullName evidence="1">Uncharacterized protein</fullName>
    </submittedName>
</protein>
<gene>
    <name evidence="1" type="ORF">OUZ56_005243</name>
</gene>
<sequence length="177" mass="19785">MSVLDTLQLIKRKRQGTIGQHVSGKPSVTPSLLLSLPCLVKPWALSHLFRLKLPQKTKIPGGLGGGGSFRRLGKEVREIWSRAMPIPPLAKLATRFAVVSSILKPPRPKLFNPAHRYPNRCRLDGKSTCIHEEFLSKLNNTSKATVGLRTETDEGLKIYESDRQRNCSHQARVLFAQ</sequence>
<evidence type="ECO:0000313" key="1">
    <source>
        <dbReference type="EMBL" id="KAK4003481.1"/>
    </source>
</evidence>
<reference evidence="1 2" key="1">
    <citation type="journal article" date="2023" name="Nucleic Acids Res.">
        <title>The hologenome of Daphnia magna reveals possible DNA methylation and microbiome-mediated evolution of the host genome.</title>
        <authorList>
            <person name="Chaturvedi A."/>
            <person name="Li X."/>
            <person name="Dhandapani V."/>
            <person name="Marshall H."/>
            <person name="Kissane S."/>
            <person name="Cuenca-Cambronero M."/>
            <person name="Asole G."/>
            <person name="Calvet F."/>
            <person name="Ruiz-Romero M."/>
            <person name="Marangio P."/>
            <person name="Guigo R."/>
            <person name="Rago D."/>
            <person name="Mirbahai L."/>
            <person name="Eastwood N."/>
            <person name="Colbourne J.K."/>
            <person name="Zhou J."/>
            <person name="Mallon E."/>
            <person name="Orsini L."/>
        </authorList>
    </citation>
    <scope>NUCLEOTIDE SEQUENCE [LARGE SCALE GENOMIC DNA]</scope>
    <source>
        <strain evidence="1">LRV0_1</strain>
    </source>
</reference>